<reference evidence="2 3" key="1">
    <citation type="submission" date="2018-03" db="EMBL/GenBank/DDBJ databases">
        <title>Bacteriophage NCPPB3778 and a type I-E CRISPR drive the evolution of the US Biological Select Agent, Rathayibacter toxicus.</title>
        <authorList>
            <person name="Davis E.W.II."/>
            <person name="Tabima J.F."/>
            <person name="Weisberg A.J."/>
            <person name="Dantas Lopes L."/>
            <person name="Wiseman M.S."/>
            <person name="Wiseman M.S."/>
            <person name="Pupko T."/>
            <person name="Belcher M.S."/>
            <person name="Sechler A.J."/>
            <person name="Tancos M.A."/>
            <person name="Schroeder B.K."/>
            <person name="Murray T.D."/>
            <person name="Luster D.G."/>
            <person name="Schneider W.L."/>
            <person name="Rogers E."/>
            <person name="Andreote F.D."/>
            <person name="Grunwald N.J."/>
            <person name="Putnam M.L."/>
            <person name="Chang J.H."/>
        </authorList>
    </citation>
    <scope>NUCLEOTIDE SEQUENCE [LARGE SCALE GENOMIC DNA]</scope>
    <source>
        <strain evidence="2 3">DSM 15932</strain>
    </source>
</reference>
<dbReference type="SUPFAM" id="SSF53067">
    <property type="entry name" value="Actin-like ATPase domain"/>
    <property type="match status" value="2"/>
</dbReference>
<dbReference type="InterPro" id="IPR052519">
    <property type="entry name" value="Euk-type_GlcNAc_Kinase"/>
</dbReference>
<dbReference type="Gene3D" id="3.30.420.40">
    <property type="match status" value="2"/>
</dbReference>
<dbReference type="AlphaFoldDB" id="A0A3T0SYR6"/>
<dbReference type="KEGG" id="rfs:C1I64_05755"/>
<feature type="domain" description="ATPase BadF/BadG/BcrA/BcrD type" evidence="1">
    <location>
        <begin position="13"/>
        <end position="302"/>
    </location>
</feature>
<dbReference type="InterPro" id="IPR043129">
    <property type="entry name" value="ATPase_NBD"/>
</dbReference>
<dbReference type="Proteomes" id="UP000285317">
    <property type="component" value="Chromosome"/>
</dbReference>
<dbReference type="RefSeq" id="WP_127886502.1">
    <property type="nucleotide sequence ID" value="NZ_CP028137.1"/>
</dbReference>
<dbReference type="Pfam" id="PF01869">
    <property type="entry name" value="BcrAD_BadFG"/>
    <property type="match status" value="1"/>
</dbReference>
<protein>
    <recommendedName>
        <fullName evidence="1">ATPase BadF/BadG/BcrA/BcrD type domain-containing protein</fullName>
    </recommendedName>
</protein>
<dbReference type="PANTHER" id="PTHR43190:SF3">
    <property type="entry name" value="N-ACETYL-D-GLUCOSAMINE KINASE"/>
    <property type="match status" value="1"/>
</dbReference>
<name>A0A3T0SYR6_9MICO</name>
<gene>
    <name evidence="2" type="ORF">C1I64_05755</name>
</gene>
<organism evidence="2 3">
    <name type="scientific">Rathayibacter festucae DSM 15932</name>
    <dbReference type="NCBI Taxonomy" id="1328866"/>
    <lineage>
        <taxon>Bacteria</taxon>
        <taxon>Bacillati</taxon>
        <taxon>Actinomycetota</taxon>
        <taxon>Actinomycetes</taxon>
        <taxon>Micrococcales</taxon>
        <taxon>Microbacteriaceae</taxon>
        <taxon>Rathayibacter</taxon>
    </lineage>
</organism>
<dbReference type="EMBL" id="CP028137">
    <property type="protein sequence ID" value="AZZ51597.1"/>
    <property type="molecule type" value="Genomic_DNA"/>
</dbReference>
<dbReference type="InterPro" id="IPR002731">
    <property type="entry name" value="ATPase_BadF"/>
</dbReference>
<dbReference type="PANTHER" id="PTHR43190">
    <property type="entry name" value="N-ACETYL-D-GLUCOSAMINE KINASE"/>
    <property type="match status" value="1"/>
</dbReference>
<proteinExistence type="predicted"/>
<sequence>MTNDAPRAAARLVGVDVGGTKTHVRLIDTDGAEEDLILPSNDWRAGELFADPGNLPRLADVLLRLRPLAEDAVLVLGVHGCDTPGQMREATATLSLRLGRPVTVVNDAELLGFAEQEGPSIQMIVGTGAVICGTTADGVRITVDGHGWPLGDRGSAHDLVSTAVRETLAACDRGRAPGDGAEDPLIGAVLSAFGARDAAELAAGATRIAGGASWGAFAPLVFAQAAGGSALAQRIVEDAAEALAGGVAALVRRGALGSLVVAGGGVIVNQPAYERRIRERLAEEAPQLDFVVVRRPPVVGAVAHARALAVARRPLPRGVPEA</sequence>
<evidence type="ECO:0000259" key="1">
    <source>
        <dbReference type="Pfam" id="PF01869"/>
    </source>
</evidence>
<evidence type="ECO:0000313" key="2">
    <source>
        <dbReference type="EMBL" id="AZZ51597.1"/>
    </source>
</evidence>
<evidence type="ECO:0000313" key="3">
    <source>
        <dbReference type="Proteomes" id="UP000285317"/>
    </source>
</evidence>
<accession>A0A3T0SYR6</accession>